<dbReference type="KEGG" id="vg:10327387"/>
<proteinExistence type="predicted"/>
<dbReference type="EMBL" id="GU071096">
    <property type="protein sequence ID" value="ADO97811.1"/>
    <property type="molecule type" value="Genomic_DNA"/>
</dbReference>
<keyword evidence="2" id="KW-1185">Reference proteome</keyword>
<evidence type="ECO:0000313" key="2">
    <source>
        <dbReference type="Proteomes" id="UP000006525"/>
    </source>
</evidence>
<dbReference type="RefSeq" id="YP_004322866.1">
    <property type="nucleotide sequence ID" value="NC_015281.1"/>
</dbReference>
<dbReference type="OrthoDB" id="22587at10239"/>
<organism evidence="1 2">
    <name type="scientific">Synechococcus phage S-ShM2</name>
    <dbReference type="NCBI Taxonomy" id="445683"/>
    <lineage>
        <taxon>Viruses</taxon>
        <taxon>Duplodnaviria</taxon>
        <taxon>Heunggongvirae</taxon>
        <taxon>Uroviricota</taxon>
        <taxon>Caudoviricetes</taxon>
        <taxon>Pantevenvirales</taxon>
        <taxon>Kyanoviridae</taxon>
        <taxon>Ahtivirus</taxon>
        <taxon>Ahtivirus sagseatwo</taxon>
    </lineage>
</organism>
<protein>
    <submittedName>
        <fullName evidence="1">Uncharacterized protein</fullName>
    </submittedName>
</protein>
<name>E3SJM1_9CAUD</name>
<dbReference type="Proteomes" id="UP000006525">
    <property type="component" value="Segment"/>
</dbReference>
<dbReference type="GeneID" id="10327387"/>
<accession>E3SJM1</accession>
<gene>
    <name evidence="1" type="ORF">SShM2_201</name>
</gene>
<evidence type="ECO:0000313" key="1">
    <source>
        <dbReference type="EMBL" id="ADO97811.1"/>
    </source>
</evidence>
<sequence>MRWSGVQIPPDPFPLGGYCTSLRITMTTVQKFSPVTDVLRSAVTGDVDLDTEYPNIFQKVYRHYEEKGVDFYGNPDEDYAILIDKLEFDLF</sequence>
<reference evidence="1 2" key="1">
    <citation type="journal article" date="2010" name="Environ. Microbiol.">
        <title>Genomic analysis of oceanic cyanobacterial myoviruses compared with T4-like myoviruses from diverse hosts and environments.</title>
        <authorList>
            <person name="Sullivan M.B."/>
            <person name="Huang K.H."/>
            <person name="Ignacio-Espinoza J.C."/>
            <person name="Berlin A.M."/>
            <person name="Kelly L."/>
            <person name="Weigele P.R."/>
            <person name="DeFrancesco A.S."/>
            <person name="Kern S.E."/>
            <person name="Thompson L.R."/>
            <person name="Young S."/>
            <person name="Yandava C."/>
            <person name="Fu R."/>
            <person name="Krastins B."/>
            <person name="Chase M."/>
            <person name="Sarracino D."/>
            <person name="Osburne M.S."/>
            <person name="Henn M.R."/>
            <person name="Chisholm S.W."/>
        </authorList>
    </citation>
    <scope>NUCLEOTIDE SEQUENCE [LARGE SCALE GENOMIC DNA]</scope>
    <source>
        <strain evidence="1">8102-4</strain>
    </source>
</reference>